<feature type="compositionally biased region" description="Basic and acidic residues" evidence="1">
    <location>
        <begin position="120"/>
        <end position="129"/>
    </location>
</feature>
<gene>
    <name evidence="2" type="ORF">BT63DRAFT_98868</name>
</gene>
<evidence type="ECO:0000256" key="1">
    <source>
        <dbReference type="SAM" id="MobiDB-lite"/>
    </source>
</evidence>
<dbReference type="OrthoDB" id="3366546at2759"/>
<feature type="region of interest" description="Disordered" evidence="1">
    <location>
        <begin position="102"/>
        <end position="163"/>
    </location>
</feature>
<organism evidence="2 3">
    <name type="scientific">Microthyrium microscopicum</name>
    <dbReference type="NCBI Taxonomy" id="703497"/>
    <lineage>
        <taxon>Eukaryota</taxon>
        <taxon>Fungi</taxon>
        <taxon>Dikarya</taxon>
        <taxon>Ascomycota</taxon>
        <taxon>Pezizomycotina</taxon>
        <taxon>Dothideomycetes</taxon>
        <taxon>Dothideomycetes incertae sedis</taxon>
        <taxon>Microthyriales</taxon>
        <taxon>Microthyriaceae</taxon>
        <taxon>Microthyrium</taxon>
    </lineage>
</organism>
<evidence type="ECO:0000313" key="3">
    <source>
        <dbReference type="Proteomes" id="UP000799302"/>
    </source>
</evidence>
<proteinExistence type="predicted"/>
<feature type="compositionally biased region" description="Basic residues" evidence="1">
    <location>
        <begin position="149"/>
        <end position="158"/>
    </location>
</feature>
<keyword evidence="3" id="KW-1185">Reference proteome</keyword>
<dbReference type="EMBL" id="MU004243">
    <property type="protein sequence ID" value="KAF2664015.1"/>
    <property type="molecule type" value="Genomic_DNA"/>
</dbReference>
<evidence type="ECO:0008006" key="4">
    <source>
        <dbReference type="Google" id="ProtNLM"/>
    </source>
</evidence>
<dbReference type="AlphaFoldDB" id="A0A6A6TVB4"/>
<feature type="compositionally biased region" description="Basic and acidic residues" evidence="1">
    <location>
        <begin position="139"/>
        <end position="148"/>
    </location>
</feature>
<sequence>MDASAHLKSYGWRGLGYSLDTHDRGLARPLLVSHKTDARGLGSKRQAERQADQWWLRAFDAALRGMNDGSGDGGMLESVKAVGVKKGGLYGHFTRGEVLGSTFDEEDGHDERKVKRRKKDREAGKERSDSIVGNSEDSTFSKDEEVVKTKRRKSRKAQKTVESAEEIVELRMKAKTLSDKKRMKYAAKAEAKGITFEEYSQKRFTKKSKRKLDQT</sequence>
<dbReference type="Proteomes" id="UP000799302">
    <property type="component" value="Unassembled WGS sequence"/>
</dbReference>
<protein>
    <recommendedName>
        <fullName evidence="4">G-patch domain-containing protein</fullName>
    </recommendedName>
</protein>
<reference evidence="2" key="1">
    <citation type="journal article" date="2020" name="Stud. Mycol.">
        <title>101 Dothideomycetes genomes: a test case for predicting lifestyles and emergence of pathogens.</title>
        <authorList>
            <person name="Haridas S."/>
            <person name="Albert R."/>
            <person name="Binder M."/>
            <person name="Bloem J."/>
            <person name="Labutti K."/>
            <person name="Salamov A."/>
            <person name="Andreopoulos B."/>
            <person name="Baker S."/>
            <person name="Barry K."/>
            <person name="Bills G."/>
            <person name="Bluhm B."/>
            <person name="Cannon C."/>
            <person name="Castanera R."/>
            <person name="Culley D."/>
            <person name="Daum C."/>
            <person name="Ezra D."/>
            <person name="Gonzalez J."/>
            <person name="Henrissat B."/>
            <person name="Kuo A."/>
            <person name="Liang C."/>
            <person name="Lipzen A."/>
            <person name="Lutzoni F."/>
            <person name="Magnuson J."/>
            <person name="Mondo S."/>
            <person name="Nolan M."/>
            <person name="Ohm R."/>
            <person name="Pangilinan J."/>
            <person name="Park H.-J."/>
            <person name="Ramirez L."/>
            <person name="Alfaro M."/>
            <person name="Sun H."/>
            <person name="Tritt A."/>
            <person name="Yoshinaga Y."/>
            <person name="Zwiers L.-H."/>
            <person name="Turgeon B."/>
            <person name="Goodwin S."/>
            <person name="Spatafora J."/>
            <person name="Crous P."/>
            <person name="Grigoriev I."/>
        </authorList>
    </citation>
    <scope>NUCLEOTIDE SEQUENCE</scope>
    <source>
        <strain evidence="2">CBS 115976</strain>
    </source>
</reference>
<evidence type="ECO:0000313" key="2">
    <source>
        <dbReference type="EMBL" id="KAF2664015.1"/>
    </source>
</evidence>
<accession>A0A6A6TVB4</accession>
<name>A0A6A6TVB4_9PEZI</name>